<sequence>MENSLHHLLMTNHTAFRKRIFSALKNEGLTSGQPKVLEYLAEHDGALQKDIAAACRIEPATMTSLLCGMEKKGLITRSAPDRRSLSVYLTEKGRMLIPLIKEEFSRIEDRATCGFSDDERELLISLLSRMRENLD</sequence>
<dbReference type="GO" id="GO:0003677">
    <property type="term" value="F:DNA binding"/>
    <property type="evidence" value="ECO:0007669"/>
    <property type="project" value="UniProtKB-KW"/>
</dbReference>
<dbReference type="SUPFAM" id="SSF46785">
    <property type="entry name" value="Winged helix' DNA-binding domain"/>
    <property type="match status" value="1"/>
</dbReference>
<dbReference type="InterPro" id="IPR000835">
    <property type="entry name" value="HTH_MarR-typ"/>
</dbReference>
<name>A0A175A2W6_9FIRM</name>
<protein>
    <submittedName>
        <fullName evidence="5">Salmolysin</fullName>
    </submittedName>
</protein>
<dbReference type="InterPro" id="IPR036388">
    <property type="entry name" value="WH-like_DNA-bd_sf"/>
</dbReference>
<dbReference type="OrthoDB" id="9808725at2"/>
<evidence type="ECO:0000256" key="3">
    <source>
        <dbReference type="ARBA" id="ARBA00023163"/>
    </source>
</evidence>
<evidence type="ECO:0000259" key="4">
    <source>
        <dbReference type="PROSITE" id="PS50995"/>
    </source>
</evidence>
<dbReference type="Gene3D" id="1.10.10.10">
    <property type="entry name" value="Winged helix-like DNA-binding domain superfamily/Winged helix DNA-binding domain"/>
    <property type="match status" value="1"/>
</dbReference>
<accession>A0A175A2W6</accession>
<gene>
    <name evidence="5" type="primary">slyA_2</name>
    <name evidence="5" type="ORF">ERS852540_02496</name>
</gene>
<feature type="domain" description="HTH marR-type" evidence="4">
    <location>
        <begin position="2"/>
        <end position="132"/>
    </location>
</feature>
<evidence type="ECO:0000313" key="5">
    <source>
        <dbReference type="EMBL" id="CUQ92297.1"/>
    </source>
</evidence>
<dbReference type="STRING" id="39492.ERS852540_02496"/>
<dbReference type="InterPro" id="IPR036390">
    <property type="entry name" value="WH_DNA-bd_sf"/>
</dbReference>
<dbReference type="PANTHER" id="PTHR42756:SF1">
    <property type="entry name" value="TRANSCRIPTIONAL REPRESSOR OF EMRAB OPERON"/>
    <property type="match status" value="1"/>
</dbReference>
<evidence type="ECO:0000256" key="2">
    <source>
        <dbReference type="ARBA" id="ARBA00023125"/>
    </source>
</evidence>
<dbReference type="Proteomes" id="UP000095662">
    <property type="component" value="Unassembled WGS sequence"/>
</dbReference>
<keyword evidence="2" id="KW-0238">DNA-binding</keyword>
<dbReference type="Pfam" id="PF12802">
    <property type="entry name" value="MarR_2"/>
    <property type="match status" value="1"/>
</dbReference>
<keyword evidence="3" id="KW-0804">Transcription</keyword>
<dbReference type="AlphaFoldDB" id="A0A175A2W6"/>
<dbReference type="SMART" id="SM00347">
    <property type="entry name" value="HTH_MARR"/>
    <property type="match status" value="1"/>
</dbReference>
<evidence type="ECO:0000313" key="6">
    <source>
        <dbReference type="Proteomes" id="UP000095662"/>
    </source>
</evidence>
<keyword evidence="1" id="KW-0805">Transcription regulation</keyword>
<evidence type="ECO:0000256" key="1">
    <source>
        <dbReference type="ARBA" id="ARBA00023015"/>
    </source>
</evidence>
<dbReference type="PANTHER" id="PTHR42756">
    <property type="entry name" value="TRANSCRIPTIONAL REGULATOR, MARR"/>
    <property type="match status" value="1"/>
</dbReference>
<dbReference type="GO" id="GO:0003700">
    <property type="term" value="F:DNA-binding transcription factor activity"/>
    <property type="evidence" value="ECO:0007669"/>
    <property type="project" value="InterPro"/>
</dbReference>
<dbReference type="EMBL" id="CZBY01000030">
    <property type="protein sequence ID" value="CUQ92297.1"/>
    <property type="molecule type" value="Genomic_DNA"/>
</dbReference>
<dbReference type="PROSITE" id="PS50995">
    <property type="entry name" value="HTH_MARR_2"/>
    <property type="match status" value="1"/>
</dbReference>
<proteinExistence type="predicted"/>
<organism evidence="5 6">
    <name type="scientific">[Eubacterium] siraeum</name>
    <dbReference type="NCBI Taxonomy" id="39492"/>
    <lineage>
        <taxon>Bacteria</taxon>
        <taxon>Bacillati</taxon>
        <taxon>Bacillota</taxon>
        <taxon>Clostridia</taxon>
        <taxon>Eubacteriales</taxon>
        <taxon>Oscillospiraceae</taxon>
        <taxon>Oscillospiraceae incertae sedis</taxon>
    </lineage>
</organism>
<reference evidence="5 6" key="1">
    <citation type="submission" date="2015-09" db="EMBL/GenBank/DDBJ databases">
        <authorList>
            <consortium name="Pathogen Informatics"/>
        </authorList>
    </citation>
    <scope>NUCLEOTIDE SEQUENCE [LARGE SCALE GENOMIC DNA]</scope>
    <source>
        <strain evidence="5 6">2789STDY5834928</strain>
    </source>
</reference>